<feature type="transmembrane region" description="Helical" evidence="7">
    <location>
        <begin position="153"/>
        <end position="178"/>
    </location>
</feature>
<name>A0A9W8ZMD4_9PLEO</name>
<comment type="subcellular location">
    <subcellularLocation>
        <location evidence="1">Membrane</location>
        <topology evidence="1">Multi-pass membrane protein</topology>
    </subcellularLocation>
</comment>
<dbReference type="AlphaFoldDB" id="A0A9W8ZMD4"/>
<dbReference type="Proteomes" id="UP001140510">
    <property type="component" value="Unassembled WGS sequence"/>
</dbReference>
<keyword evidence="10" id="KW-1185">Reference proteome</keyword>
<feature type="transmembrane region" description="Helical" evidence="7">
    <location>
        <begin position="26"/>
        <end position="47"/>
    </location>
</feature>
<feature type="compositionally biased region" description="Polar residues" evidence="6">
    <location>
        <begin position="363"/>
        <end position="378"/>
    </location>
</feature>
<evidence type="ECO:0000256" key="3">
    <source>
        <dbReference type="ARBA" id="ARBA00022989"/>
    </source>
</evidence>
<dbReference type="EMBL" id="JAPEVA010000007">
    <property type="protein sequence ID" value="KAJ4410796.1"/>
    <property type="molecule type" value="Genomic_DNA"/>
</dbReference>
<dbReference type="GO" id="GO:0016020">
    <property type="term" value="C:membrane"/>
    <property type="evidence" value="ECO:0007669"/>
    <property type="project" value="UniProtKB-SubCell"/>
</dbReference>
<sequence>MADSLGTAKVQADLCNLPHESQTGLLLASLTTVYAMVCLFVALRFATRLLTKRVRADDWCILAALLLATATYTSAYEIYVCWNLYVITLGLVKISLVVFYLQVFEDRRFRIVCWAVIGFITLSTIIIQFLTIFACTPIQSFWDRDIKGKCLDVGAIGFANSALAITQDLIILIMPMPGLWGLQMKRWRKIAVAFMFAVGAFGCITTIIRLRSLAGFKISLDPTWDYTNVVIWTGAELAAGIVCASLPAVRQLLVMVLPSRFQTFLTNRSRSRSIPGPDRGRTPTSQRHRKGRSLFPIPSVSEPGKSTFGVTTDISTSSWAKSQAETVGDIERGYSHGEQTKSSVWNPLRTLFPKQSRSFQTSFWSSIDRSGSPPLQSEPTRRPNITGFHAMDSRTEGAETTGKASVDEHVELLQVPIRAFQTSEQYGSEHDDITALPSIGVLPDDGYPRFGSPRKFR</sequence>
<evidence type="ECO:0000256" key="1">
    <source>
        <dbReference type="ARBA" id="ARBA00004141"/>
    </source>
</evidence>
<keyword evidence="4 7" id="KW-0472">Membrane</keyword>
<dbReference type="PANTHER" id="PTHR33048">
    <property type="entry name" value="PTH11-LIKE INTEGRAL MEMBRANE PROTEIN (AFU_ORTHOLOGUE AFUA_5G11245)"/>
    <property type="match status" value="1"/>
</dbReference>
<feature type="transmembrane region" description="Helical" evidence="7">
    <location>
        <begin position="190"/>
        <end position="210"/>
    </location>
</feature>
<dbReference type="InterPro" id="IPR052337">
    <property type="entry name" value="SAT4-like"/>
</dbReference>
<evidence type="ECO:0000313" key="10">
    <source>
        <dbReference type="Proteomes" id="UP001140510"/>
    </source>
</evidence>
<feature type="transmembrane region" description="Helical" evidence="7">
    <location>
        <begin position="111"/>
        <end position="133"/>
    </location>
</feature>
<feature type="region of interest" description="Disordered" evidence="6">
    <location>
        <begin position="268"/>
        <end position="308"/>
    </location>
</feature>
<evidence type="ECO:0000256" key="2">
    <source>
        <dbReference type="ARBA" id="ARBA00022692"/>
    </source>
</evidence>
<dbReference type="Pfam" id="PF20684">
    <property type="entry name" value="Fung_rhodopsin"/>
    <property type="match status" value="1"/>
</dbReference>
<organism evidence="9 10">
    <name type="scientific">Didymella pomorum</name>
    <dbReference type="NCBI Taxonomy" id="749634"/>
    <lineage>
        <taxon>Eukaryota</taxon>
        <taxon>Fungi</taxon>
        <taxon>Dikarya</taxon>
        <taxon>Ascomycota</taxon>
        <taxon>Pezizomycotina</taxon>
        <taxon>Dothideomycetes</taxon>
        <taxon>Pleosporomycetidae</taxon>
        <taxon>Pleosporales</taxon>
        <taxon>Pleosporineae</taxon>
        <taxon>Didymellaceae</taxon>
        <taxon>Didymella</taxon>
    </lineage>
</organism>
<evidence type="ECO:0000256" key="6">
    <source>
        <dbReference type="SAM" id="MobiDB-lite"/>
    </source>
</evidence>
<feature type="domain" description="Rhodopsin" evidence="8">
    <location>
        <begin position="43"/>
        <end position="254"/>
    </location>
</feature>
<protein>
    <recommendedName>
        <fullName evidence="8">Rhodopsin domain-containing protein</fullName>
    </recommendedName>
</protein>
<evidence type="ECO:0000256" key="4">
    <source>
        <dbReference type="ARBA" id="ARBA00023136"/>
    </source>
</evidence>
<feature type="transmembrane region" description="Helical" evidence="7">
    <location>
        <begin position="82"/>
        <end position="104"/>
    </location>
</feature>
<feature type="region of interest" description="Disordered" evidence="6">
    <location>
        <begin position="437"/>
        <end position="457"/>
    </location>
</feature>
<evidence type="ECO:0000259" key="8">
    <source>
        <dbReference type="Pfam" id="PF20684"/>
    </source>
</evidence>
<dbReference type="OrthoDB" id="408702at2759"/>
<evidence type="ECO:0000313" key="9">
    <source>
        <dbReference type="EMBL" id="KAJ4410796.1"/>
    </source>
</evidence>
<evidence type="ECO:0000256" key="5">
    <source>
        <dbReference type="ARBA" id="ARBA00038359"/>
    </source>
</evidence>
<evidence type="ECO:0000256" key="7">
    <source>
        <dbReference type="SAM" id="Phobius"/>
    </source>
</evidence>
<keyword evidence="2 7" id="KW-0812">Transmembrane</keyword>
<keyword evidence="3 7" id="KW-1133">Transmembrane helix</keyword>
<dbReference type="InterPro" id="IPR049326">
    <property type="entry name" value="Rhodopsin_dom_fungi"/>
</dbReference>
<proteinExistence type="inferred from homology"/>
<reference evidence="9" key="1">
    <citation type="submission" date="2022-10" db="EMBL/GenBank/DDBJ databases">
        <title>Tapping the CABI collections for fungal endophytes: first genome assemblies for Collariella, Neodidymelliopsis, Ascochyta clinopodiicola, Didymella pomorum, Didymosphaeria variabile, Neocosmospora piperis and Neocucurbitaria cava.</title>
        <authorList>
            <person name="Hill R."/>
        </authorList>
    </citation>
    <scope>NUCLEOTIDE SEQUENCE</scope>
    <source>
        <strain evidence="9">IMI 355091</strain>
    </source>
</reference>
<gene>
    <name evidence="9" type="ORF">N0V91_001724</name>
</gene>
<comment type="caution">
    <text evidence="9">The sequence shown here is derived from an EMBL/GenBank/DDBJ whole genome shotgun (WGS) entry which is preliminary data.</text>
</comment>
<accession>A0A9W8ZMD4</accession>
<comment type="similarity">
    <text evidence="5">Belongs to the SAT4 family.</text>
</comment>
<feature type="transmembrane region" description="Helical" evidence="7">
    <location>
        <begin position="59"/>
        <end position="76"/>
    </location>
</feature>
<dbReference type="PANTHER" id="PTHR33048:SF131">
    <property type="entry name" value="INTEGRAL MEMBRANE PROTEIN"/>
    <property type="match status" value="1"/>
</dbReference>
<feature type="region of interest" description="Disordered" evidence="6">
    <location>
        <begin position="363"/>
        <end position="388"/>
    </location>
</feature>